<comment type="catalytic activity">
    <reaction evidence="11">
        <text>K(+)(in) + H(+)(in) = K(+)(out) + H(+)(out)</text>
        <dbReference type="Rhea" id="RHEA:28490"/>
        <dbReference type="ChEBI" id="CHEBI:15378"/>
        <dbReference type="ChEBI" id="CHEBI:29103"/>
    </reaction>
</comment>
<feature type="domain" description="K+ potassium transporter C-terminal" evidence="13">
    <location>
        <begin position="491"/>
        <end position="644"/>
    </location>
</feature>
<proteinExistence type="inferred from homology"/>
<feature type="domain" description="K+ potassium transporter integral membrane" evidence="12">
    <location>
        <begin position="22"/>
        <end position="466"/>
    </location>
</feature>
<keyword evidence="9 11" id="KW-0406">Ion transport</keyword>
<dbReference type="GO" id="GO:0015079">
    <property type="term" value="F:potassium ion transmembrane transporter activity"/>
    <property type="evidence" value="ECO:0007669"/>
    <property type="project" value="UniProtKB-UniRule"/>
</dbReference>
<keyword evidence="8 11" id="KW-1133">Transmembrane helix</keyword>
<feature type="transmembrane region" description="Helical" evidence="11">
    <location>
        <begin position="379"/>
        <end position="401"/>
    </location>
</feature>
<evidence type="ECO:0000256" key="7">
    <source>
        <dbReference type="ARBA" id="ARBA00022958"/>
    </source>
</evidence>
<dbReference type="PANTHER" id="PTHR30540">
    <property type="entry name" value="OSMOTIC STRESS POTASSIUM TRANSPORTER"/>
    <property type="match status" value="1"/>
</dbReference>
<sequence>MKIKKKVAEVGKWPKASLGGFLIALGVVYGDIGTSPLYAMKSIVTGQGGGKYITENFVIGSVSMIFWTLTLLTTIKYVLIALNADNHKEGGIFSLYTLVRRFKKWLIIPAMIGGAALLSDGTLTPAVTVTSAIEGLRGVPGFVNTFGSSQNVIVVITLSILALLFLIQRFGTDIIGRLFGPIMMIWFLFIGGSGFLNMLSHVAIWKALNPWYAIELLFNPVNHAGIFILGSVFLATTGAEALYSDLGHVGKPNIHTSWPVVKICLFLNYAGQGAFLLRAGSNYGSSNNFNPFFDMLPSSIRVYAVILATLAAIIASQALITGSFTLVSEAIRLKMLPLLKILYPGKTFGQMYIPAVNLALWFVTSLTVLYFQSSDHMEAAYGLAITITMLMTTLLLSYYLVTTGMNPVLARLTMSFFALVEIIFFVSSAVKFMHGGYVVVIIAVLIMFVMFVWIKGNAIVNQYVKKLDLKNYVNQLNALRHDKEVDFYQTNVVYLTSRMKGSKIDMSILYSILDKKPKRAETYWFVNVKVTDTPYNNEYEVDMMGTDFIVRVTLYLGFRMPQEVPRYLRAIVQDLMASGRLPKQHQAYSIKPGRDVGDFGFIVIEEHLNNARTMSAFDRFILQTKISIKKFTTSPARWFGLQFSEYNIERVPLILSDVKGIKANERNHLLESAPTEKIS</sequence>
<evidence type="ECO:0000256" key="3">
    <source>
        <dbReference type="ARBA" id="ARBA00022475"/>
    </source>
</evidence>
<reference evidence="14 15" key="1">
    <citation type="submission" date="2020-08" db="EMBL/GenBank/DDBJ databases">
        <title>Genomic Encyclopedia of Type Strains, Phase IV (KMG-IV): sequencing the most valuable type-strain genomes for metagenomic binning, comparative biology and taxonomic classification.</title>
        <authorList>
            <person name="Goeker M."/>
        </authorList>
    </citation>
    <scope>NUCLEOTIDE SEQUENCE [LARGE SCALE GENOMIC DNA]</scope>
    <source>
        <strain evidence="14 15">DSM 14925</strain>
    </source>
</reference>
<protein>
    <recommendedName>
        <fullName evidence="11">Probable potassium transport system protein Kup</fullName>
    </recommendedName>
</protein>
<evidence type="ECO:0000313" key="15">
    <source>
        <dbReference type="Proteomes" id="UP000562464"/>
    </source>
</evidence>
<dbReference type="GO" id="GO:0005886">
    <property type="term" value="C:plasma membrane"/>
    <property type="evidence" value="ECO:0007669"/>
    <property type="project" value="UniProtKB-SubCell"/>
</dbReference>
<dbReference type="Pfam" id="PF02705">
    <property type="entry name" value="K_trans"/>
    <property type="match status" value="1"/>
</dbReference>
<dbReference type="InterPro" id="IPR003855">
    <property type="entry name" value="K+_transporter"/>
</dbReference>
<evidence type="ECO:0000256" key="9">
    <source>
        <dbReference type="ARBA" id="ARBA00023065"/>
    </source>
</evidence>
<feature type="transmembrane region" description="Helical" evidence="11">
    <location>
        <begin position="105"/>
        <end position="128"/>
    </location>
</feature>
<dbReference type="HAMAP" id="MF_01522">
    <property type="entry name" value="Kup"/>
    <property type="match status" value="1"/>
</dbReference>
<evidence type="ECO:0000313" key="14">
    <source>
        <dbReference type="EMBL" id="MBB5887424.1"/>
    </source>
</evidence>
<feature type="transmembrane region" description="Helical" evidence="11">
    <location>
        <begin position="148"/>
        <end position="167"/>
    </location>
</feature>
<gene>
    <name evidence="11" type="primary">kup</name>
    <name evidence="14" type="ORF">HNQ37_000294</name>
</gene>
<keyword evidence="10 11" id="KW-0472">Membrane</keyword>
<comment type="subcellular location">
    <subcellularLocation>
        <location evidence="11">Cell membrane</location>
        <topology evidence="11">Multi-pass membrane protein</topology>
    </subcellularLocation>
    <subcellularLocation>
        <location evidence="1">Membrane</location>
        <topology evidence="1">Multi-pass membrane protein</topology>
    </subcellularLocation>
</comment>
<comment type="similarity">
    <text evidence="11">Belongs to the HAK/KUP transporter (TC 2.A.72) family.</text>
</comment>
<evidence type="ECO:0000256" key="8">
    <source>
        <dbReference type="ARBA" id="ARBA00022989"/>
    </source>
</evidence>
<dbReference type="InterPro" id="IPR053952">
    <property type="entry name" value="K_trans_C"/>
</dbReference>
<evidence type="ECO:0000256" key="11">
    <source>
        <dbReference type="HAMAP-Rule" id="MF_01522"/>
    </source>
</evidence>
<comment type="function">
    <text evidence="11">Transport of potassium into the cell. Likely operates as a K(+):H(+) symporter.</text>
</comment>
<feature type="transmembrane region" description="Helical" evidence="11">
    <location>
        <begin position="352"/>
        <end position="373"/>
    </location>
</feature>
<keyword evidence="2 11" id="KW-0813">Transport</keyword>
<dbReference type="GO" id="GO:0015293">
    <property type="term" value="F:symporter activity"/>
    <property type="evidence" value="ECO:0007669"/>
    <property type="project" value="UniProtKB-UniRule"/>
</dbReference>
<comment type="caution">
    <text evidence="14">The sequence shown here is derived from an EMBL/GenBank/DDBJ whole genome shotgun (WGS) entry which is preliminary data.</text>
</comment>
<accession>A0A841C502</accession>
<evidence type="ECO:0000256" key="2">
    <source>
        <dbReference type="ARBA" id="ARBA00022448"/>
    </source>
</evidence>
<evidence type="ECO:0000259" key="13">
    <source>
        <dbReference type="Pfam" id="PF22776"/>
    </source>
</evidence>
<evidence type="ECO:0000256" key="4">
    <source>
        <dbReference type="ARBA" id="ARBA00022538"/>
    </source>
</evidence>
<evidence type="ECO:0000259" key="12">
    <source>
        <dbReference type="Pfam" id="PF02705"/>
    </source>
</evidence>
<keyword evidence="6 11" id="KW-0769">Symport</keyword>
<evidence type="ECO:0000256" key="5">
    <source>
        <dbReference type="ARBA" id="ARBA00022692"/>
    </source>
</evidence>
<feature type="transmembrane region" description="Helical" evidence="11">
    <location>
        <begin position="300"/>
        <end position="331"/>
    </location>
</feature>
<organism evidence="14 15">
    <name type="scientific">Lactovum miscens</name>
    <dbReference type="NCBI Taxonomy" id="190387"/>
    <lineage>
        <taxon>Bacteria</taxon>
        <taxon>Bacillati</taxon>
        <taxon>Bacillota</taxon>
        <taxon>Bacilli</taxon>
        <taxon>Lactobacillales</taxon>
        <taxon>Streptococcaceae</taxon>
        <taxon>Lactovum</taxon>
    </lineage>
</organism>
<dbReference type="Proteomes" id="UP000562464">
    <property type="component" value="Unassembled WGS sequence"/>
</dbReference>
<feature type="transmembrane region" description="Helical" evidence="11">
    <location>
        <begin position="64"/>
        <end position="84"/>
    </location>
</feature>
<keyword evidence="3 11" id="KW-1003">Cell membrane</keyword>
<feature type="transmembrane region" description="Helical" evidence="11">
    <location>
        <begin position="436"/>
        <end position="454"/>
    </location>
</feature>
<dbReference type="RefSeq" id="WP_331035588.1">
    <property type="nucleotide sequence ID" value="NZ_DASWOY010000021.1"/>
</dbReference>
<dbReference type="PANTHER" id="PTHR30540:SF83">
    <property type="entry name" value="K+ POTASSIUM TRANSPORTER"/>
    <property type="match status" value="1"/>
</dbReference>
<evidence type="ECO:0000256" key="10">
    <source>
        <dbReference type="ARBA" id="ARBA00023136"/>
    </source>
</evidence>
<feature type="transmembrane region" description="Helical" evidence="11">
    <location>
        <begin position="179"/>
        <end position="204"/>
    </location>
</feature>
<dbReference type="InterPro" id="IPR023051">
    <property type="entry name" value="Kup"/>
</dbReference>
<comment type="caution">
    <text evidence="11">Lacks conserved residue(s) required for the propagation of feature annotation.</text>
</comment>
<keyword evidence="4 11" id="KW-0633">Potassium transport</keyword>
<evidence type="ECO:0000256" key="1">
    <source>
        <dbReference type="ARBA" id="ARBA00004141"/>
    </source>
</evidence>
<dbReference type="EMBL" id="JACHHV010000003">
    <property type="protein sequence ID" value="MBB5887424.1"/>
    <property type="molecule type" value="Genomic_DNA"/>
</dbReference>
<feature type="transmembrane region" description="Helical" evidence="11">
    <location>
        <begin position="408"/>
        <end position="430"/>
    </location>
</feature>
<evidence type="ECO:0000256" key="6">
    <source>
        <dbReference type="ARBA" id="ARBA00022847"/>
    </source>
</evidence>
<dbReference type="InterPro" id="IPR053951">
    <property type="entry name" value="K_trans_N"/>
</dbReference>
<dbReference type="AlphaFoldDB" id="A0A841C502"/>
<dbReference type="Pfam" id="PF22776">
    <property type="entry name" value="K_trans_C"/>
    <property type="match status" value="1"/>
</dbReference>
<keyword evidence="5 11" id="KW-0812">Transmembrane</keyword>
<keyword evidence="7 11" id="KW-0630">Potassium</keyword>
<feature type="transmembrane region" description="Helical" evidence="11">
    <location>
        <begin position="263"/>
        <end position="280"/>
    </location>
</feature>
<keyword evidence="15" id="KW-1185">Reference proteome</keyword>
<name>A0A841C502_9LACT</name>